<dbReference type="PANTHER" id="PTHR13589:SF4">
    <property type="entry name" value="CREB-REGULATED TRANSCRIPTION COACTIVATOR 3"/>
    <property type="match status" value="1"/>
</dbReference>
<dbReference type="EMBL" id="JAHRIN010048316">
    <property type="protein sequence ID" value="MEQ2208114.1"/>
    <property type="molecule type" value="Genomic_DNA"/>
</dbReference>
<dbReference type="PANTHER" id="PTHR13589">
    <property type="entry name" value="CREB-REGULATED TRANSCRIPTION COACTIVATOR"/>
    <property type="match status" value="1"/>
</dbReference>
<protein>
    <submittedName>
        <fullName evidence="1">CREB-regulated transcription coactivator 3</fullName>
    </submittedName>
</protein>
<proteinExistence type="predicted"/>
<dbReference type="Proteomes" id="UP001434883">
    <property type="component" value="Unassembled WGS sequence"/>
</dbReference>
<gene>
    <name evidence="1" type="primary">CRTC3</name>
    <name evidence="1" type="ORF">XENOCAPTIV_025828</name>
</gene>
<sequence length="93" mass="9683">LDQFSLLENALSSSAGGSCYDPSSSSSLYYSQATLSGLGGSHGSLQDPTHMRSNMLYSNCSGGLPNIILTGESDCSLAAMVSIINPNKMPLMM</sequence>
<feature type="non-terminal residue" evidence="1">
    <location>
        <position position="1"/>
    </location>
</feature>
<evidence type="ECO:0000313" key="1">
    <source>
        <dbReference type="EMBL" id="MEQ2208114.1"/>
    </source>
</evidence>
<evidence type="ECO:0000313" key="2">
    <source>
        <dbReference type="Proteomes" id="UP001434883"/>
    </source>
</evidence>
<keyword evidence="2" id="KW-1185">Reference proteome</keyword>
<comment type="caution">
    <text evidence="1">The sequence shown here is derived from an EMBL/GenBank/DDBJ whole genome shotgun (WGS) entry which is preliminary data.</text>
</comment>
<dbReference type="InterPro" id="IPR024786">
    <property type="entry name" value="TORC"/>
</dbReference>
<name>A0ABV0RIW3_9TELE</name>
<organism evidence="1 2">
    <name type="scientific">Xenoophorus captivus</name>
    <dbReference type="NCBI Taxonomy" id="1517983"/>
    <lineage>
        <taxon>Eukaryota</taxon>
        <taxon>Metazoa</taxon>
        <taxon>Chordata</taxon>
        <taxon>Craniata</taxon>
        <taxon>Vertebrata</taxon>
        <taxon>Euteleostomi</taxon>
        <taxon>Actinopterygii</taxon>
        <taxon>Neopterygii</taxon>
        <taxon>Teleostei</taxon>
        <taxon>Neoteleostei</taxon>
        <taxon>Acanthomorphata</taxon>
        <taxon>Ovalentaria</taxon>
        <taxon>Atherinomorphae</taxon>
        <taxon>Cyprinodontiformes</taxon>
        <taxon>Goodeidae</taxon>
        <taxon>Xenoophorus</taxon>
    </lineage>
</organism>
<accession>A0ABV0RIW3</accession>
<reference evidence="1 2" key="1">
    <citation type="submission" date="2021-06" db="EMBL/GenBank/DDBJ databases">
        <authorList>
            <person name="Palmer J.M."/>
        </authorList>
    </citation>
    <scope>NUCLEOTIDE SEQUENCE [LARGE SCALE GENOMIC DNA]</scope>
    <source>
        <strain evidence="1 2">XC_2019</strain>
        <tissue evidence="1">Muscle</tissue>
    </source>
</reference>